<dbReference type="GO" id="GO:0032228">
    <property type="term" value="P:regulation of synaptic transmission, GABAergic"/>
    <property type="evidence" value="ECO:0007669"/>
    <property type="project" value="TreeGrafter"/>
</dbReference>
<feature type="domain" description="PI-PLC Y-box" evidence="3">
    <location>
        <begin position="50"/>
        <end position="150"/>
    </location>
</feature>
<keyword evidence="1" id="KW-0378">Hydrolase</keyword>
<evidence type="ECO:0000313" key="4">
    <source>
        <dbReference type="EMBL" id="VDM71722.1"/>
    </source>
</evidence>
<dbReference type="PANTHER" id="PTHR10336">
    <property type="entry name" value="PHOSPHOINOSITIDE-SPECIFIC PHOSPHOLIPASE C FAMILY PROTEIN"/>
    <property type="match status" value="1"/>
</dbReference>
<accession>A0A3P7KWY2</accession>
<feature type="compositionally biased region" description="Basic and acidic residues" evidence="2">
    <location>
        <begin position="10"/>
        <end position="19"/>
    </location>
</feature>
<proteinExistence type="predicted"/>
<sequence>MPWARSLIGKQDEGKRLSSESESEEVSEDDEGIASVSRRKSQRIRLCRELSDLIPQFLQLKTVNDLMATAPNSQTMNPRRHIAYLSETIALRLTHTYAPEFAQTSRDYVVCVSPNVTRTDSSNVNPQEFWNHGIQMVEINYQTPGLMMDLQVSYSCFSWSYVEWLWICYLLTVMPE</sequence>
<dbReference type="Gene3D" id="3.20.20.190">
    <property type="entry name" value="Phosphatidylinositol (PI) phosphodiesterase"/>
    <property type="match status" value="1"/>
</dbReference>
<keyword evidence="5" id="KW-1185">Reference proteome</keyword>
<dbReference type="GO" id="GO:0016042">
    <property type="term" value="P:lipid catabolic process"/>
    <property type="evidence" value="ECO:0007669"/>
    <property type="project" value="UniProtKB-KW"/>
</dbReference>
<dbReference type="OrthoDB" id="269822at2759"/>
<dbReference type="GO" id="GO:0046488">
    <property type="term" value="P:phosphatidylinositol metabolic process"/>
    <property type="evidence" value="ECO:0007669"/>
    <property type="project" value="TreeGrafter"/>
</dbReference>
<evidence type="ECO:0000256" key="1">
    <source>
        <dbReference type="RuleBase" id="RU361133"/>
    </source>
</evidence>
<dbReference type="InterPro" id="IPR001711">
    <property type="entry name" value="PLipase_C_Pinositol-sp_Y"/>
</dbReference>
<name>A0A3P7KWY2_STRVU</name>
<dbReference type="SMART" id="SM00149">
    <property type="entry name" value="PLCYc"/>
    <property type="match status" value="1"/>
</dbReference>
<gene>
    <name evidence="4" type="ORF">SVUK_LOCUS6720</name>
</gene>
<dbReference type="PRINTS" id="PR00390">
    <property type="entry name" value="PHPHLIPASEC"/>
</dbReference>
<dbReference type="EMBL" id="UYYB01021735">
    <property type="protein sequence ID" value="VDM71722.1"/>
    <property type="molecule type" value="Genomic_DNA"/>
</dbReference>
<dbReference type="GO" id="GO:0007214">
    <property type="term" value="P:gamma-aminobutyric acid signaling pathway"/>
    <property type="evidence" value="ECO:0007669"/>
    <property type="project" value="TreeGrafter"/>
</dbReference>
<dbReference type="GO" id="GO:0004435">
    <property type="term" value="F:phosphatidylinositol-4,5-bisphosphate phospholipase C activity"/>
    <property type="evidence" value="ECO:0007669"/>
    <property type="project" value="UniProtKB-EC"/>
</dbReference>
<dbReference type="InterPro" id="IPR001192">
    <property type="entry name" value="PI-PLC_fam"/>
</dbReference>
<comment type="catalytic activity">
    <reaction evidence="1">
        <text>a 1,2-diacyl-sn-glycero-3-phospho-(1D-myo-inositol-4,5-bisphosphate) + H2O = 1D-myo-inositol 1,4,5-trisphosphate + a 1,2-diacyl-sn-glycerol + H(+)</text>
        <dbReference type="Rhea" id="RHEA:33179"/>
        <dbReference type="ChEBI" id="CHEBI:15377"/>
        <dbReference type="ChEBI" id="CHEBI:15378"/>
        <dbReference type="ChEBI" id="CHEBI:17815"/>
        <dbReference type="ChEBI" id="CHEBI:58456"/>
        <dbReference type="ChEBI" id="CHEBI:203600"/>
        <dbReference type="EC" id="3.1.4.11"/>
    </reaction>
</comment>
<dbReference type="Proteomes" id="UP000270094">
    <property type="component" value="Unassembled WGS sequence"/>
</dbReference>
<dbReference type="GO" id="GO:0051209">
    <property type="term" value="P:release of sequestered calcium ion into cytosol"/>
    <property type="evidence" value="ECO:0007669"/>
    <property type="project" value="TreeGrafter"/>
</dbReference>
<organism evidence="4 5">
    <name type="scientific">Strongylus vulgaris</name>
    <name type="common">Blood worm</name>
    <dbReference type="NCBI Taxonomy" id="40348"/>
    <lineage>
        <taxon>Eukaryota</taxon>
        <taxon>Metazoa</taxon>
        <taxon>Ecdysozoa</taxon>
        <taxon>Nematoda</taxon>
        <taxon>Chromadorea</taxon>
        <taxon>Rhabditida</taxon>
        <taxon>Rhabditina</taxon>
        <taxon>Rhabditomorpha</taxon>
        <taxon>Strongyloidea</taxon>
        <taxon>Strongylidae</taxon>
        <taxon>Strongylus</taxon>
    </lineage>
</organism>
<evidence type="ECO:0000313" key="5">
    <source>
        <dbReference type="Proteomes" id="UP000270094"/>
    </source>
</evidence>
<evidence type="ECO:0000259" key="3">
    <source>
        <dbReference type="PROSITE" id="PS50008"/>
    </source>
</evidence>
<dbReference type="Pfam" id="PF00387">
    <property type="entry name" value="PI-PLC-Y"/>
    <property type="match status" value="1"/>
</dbReference>
<feature type="region of interest" description="Disordered" evidence="2">
    <location>
        <begin position="1"/>
        <end position="34"/>
    </location>
</feature>
<evidence type="ECO:0000256" key="2">
    <source>
        <dbReference type="SAM" id="MobiDB-lite"/>
    </source>
</evidence>
<feature type="compositionally biased region" description="Acidic residues" evidence="2">
    <location>
        <begin position="21"/>
        <end position="32"/>
    </location>
</feature>
<dbReference type="PANTHER" id="PTHR10336:SF196">
    <property type="entry name" value="PHOSPHOINOSITIDE PHOSPHOLIPASE C"/>
    <property type="match status" value="1"/>
</dbReference>
<keyword evidence="1" id="KW-0442">Lipid degradation</keyword>
<dbReference type="InterPro" id="IPR017946">
    <property type="entry name" value="PLC-like_Pdiesterase_TIM-brl"/>
</dbReference>
<reference evidence="4 5" key="1">
    <citation type="submission" date="2018-11" db="EMBL/GenBank/DDBJ databases">
        <authorList>
            <consortium name="Pathogen Informatics"/>
        </authorList>
    </citation>
    <scope>NUCLEOTIDE SEQUENCE [LARGE SCALE GENOMIC DNA]</scope>
</reference>
<dbReference type="GO" id="GO:0048015">
    <property type="term" value="P:phosphatidylinositol-mediated signaling"/>
    <property type="evidence" value="ECO:0007669"/>
    <property type="project" value="TreeGrafter"/>
</dbReference>
<protein>
    <recommendedName>
        <fullName evidence="1">Phosphoinositide phospholipase C</fullName>
        <ecNumber evidence="1">3.1.4.11</ecNumber>
    </recommendedName>
</protein>
<keyword evidence="1" id="KW-0443">Lipid metabolism</keyword>
<dbReference type="PROSITE" id="PS50008">
    <property type="entry name" value="PIPLC_Y_DOMAIN"/>
    <property type="match status" value="1"/>
</dbReference>
<dbReference type="SUPFAM" id="SSF51695">
    <property type="entry name" value="PLC-like phosphodiesterases"/>
    <property type="match status" value="1"/>
</dbReference>
<dbReference type="AlphaFoldDB" id="A0A3P7KWY2"/>
<dbReference type="EC" id="3.1.4.11" evidence="1"/>